<dbReference type="OrthoDB" id="10575291at2759"/>
<dbReference type="EMBL" id="BMAV01024034">
    <property type="protein sequence ID" value="GFS29592.1"/>
    <property type="molecule type" value="Genomic_DNA"/>
</dbReference>
<evidence type="ECO:0000259" key="2">
    <source>
        <dbReference type="PROSITE" id="PS00028"/>
    </source>
</evidence>
<feature type="domain" description="C2H2-type" evidence="2">
    <location>
        <begin position="11"/>
        <end position="31"/>
    </location>
</feature>
<accession>A0A8X6I3E0</accession>
<proteinExistence type="predicted"/>
<dbReference type="PROSITE" id="PS00028">
    <property type="entry name" value="ZINC_FINGER_C2H2_1"/>
    <property type="match status" value="1"/>
</dbReference>
<evidence type="ECO:0000256" key="1">
    <source>
        <dbReference type="SAM" id="MobiDB-lite"/>
    </source>
</evidence>
<comment type="caution">
    <text evidence="3">The sequence shown here is derived from an EMBL/GenBank/DDBJ whole genome shotgun (WGS) entry which is preliminary data.</text>
</comment>
<organism evidence="3 4">
    <name type="scientific">Trichonephila inaurata madagascariensis</name>
    <dbReference type="NCBI Taxonomy" id="2747483"/>
    <lineage>
        <taxon>Eukaryota</taxon>
        <taxon>Metazoa</taxon>
        <taxon>Ecdysozoa</taxon>
        <taxon>Arthropoda</taxon>
        <taxon>Chelicerata</taxon>
        <taxon>Arachnida</taxon>
        <taxon>Araneae</taxon>
        <taxon>Araneomorphae</taxon>
        <taxon>Entelegynae</taxon>
        <taxon>Araneoidea</taxon>
        <taxon>Nephilidae</taxon>
        <taxon>Trichonephila</taxon>
        <taxon>Trichonephila inaurata</taxon>
    </lineage>
</organism>
<gene>
    <name evidence="3" type="ORF">TNIN_159481</name>
</gene>
<evidence type="ECO:0000313" key="3">
    <source>
        <dbReference type="EMBL" id="GFS29592.1"/>
    </source>
</evidence>
<dbReference type="InterPro" id="IPR013087">
    <property type="entry name" value="Znf_C2H2_type"/>
</dbReference>
<dbReference type="AlphaFoldDB" id="A0A8X6I3E0"/>
<feature type="region of interest" description="Disordered" evidence="1">
    <location>
        <begin position="124"/>
        <end position="150"/>
    </location>
</feature>
<dbReference type="Proteomes" id="UP000886998">
    <property type="component" value="Unassembled WGS sequence"/>
</dbReference>
<sequence length="174" mass="20319">MAEKEIKVFECLCCNQEYKTAKELFIHEFLHFDNVEPFNVFQLRKLPPKGKPILEDFRTENGIFYFPISKPLKRKIAKVENFSKSPRSIENATSSHSILLSNFKKSRNQNEGLHGIYDIRIKVNPSSRDSGNETDNSSTSESNQERGSDKIYHKRLCHGLENEFRTEEFNLRKC</sequence>
<feature type="compositionally biased region" description="Low complexity" evidence="1">
    <location>
        <begin position="133"/>
        <end position="142"/>
    </location>
</feature>
<evidence type="ECO:0000313" key="4">
    <source>
        <dbReference type="Proteomes" id="UP000886998"/>
    </source>
</evidence>
<keyword evidence="4" id="KW-1185">Reference proteome</keyword>
<reference evidence="3" key="1">
    <citation type="submission" date="2020-08" db="EMBL/GenBank/DDBJ databases">
        <title>Multicomponent nature underlies the extraordinary mechanical properties of spider dragline silk.</title>
        <authorList>
            <person name="Kono N."/>
            <person name="Nakamura H."/>
            <person name="Mori M."/>
            <person name="Yoshida Y."/>
            <person name="Ohtoshi R."/>
            <person name="Malay A.D."/>
            <person name="Moran D.A.P."/>
            <person name="Tomita M."/>
            <person name="Numata K."/>
            <person name="Arakawa K."/>
        </authorList>
    </citation>
    <scope>NUCLEOTIDE SEQUENCE</scope>
</reference>
<name>A0A8X6I3E0_9ARAC</name>
<protein>
    <recommendedName>
        <fullName evidence="2">C2H2-type domain-containing protein</fullName>
    </recommendedName>
</protein>